<dbReference type="InterPro" id="IPR044839">
    <property type="entry name" value="NDR1-like"/>
</dbReference>
<dbReference type="PANTHER" id="PTHR31234">
    <property type="entry name" value="LATE EMBRYOGENESIS ABUNDANT (LEA) HYDROXYPROLINE-RICH GLYCOPROTEIN FAMILY"/>
    <property type="match status" value="1"/>
</dbReference>
<proteinExistence type="predicted"/>
<evidence type="ECO:0000256" key="2">
    <source>
        <dbReference type="ARBA" id="ARBA00023136"/>
    </source>
</evidence>
<evidence type="ECO:0000313" key="4">
    <source>
        <dbReference type="EMBL" id="KAF4398674.1"/>
    </source>
</evidence>
<sequence length="224" mass="24972">MPRKLIQGPERRTHPLVWCIAILCTVVAIAVIIVGLVVFVGYLVIHPSVPVISVVTAHLDKLQNDLAGLFETQLTIYVKAENDNAKAHASFSDTSFVLSFEGIAIARLVADPFDVAKNGSVEFPYRVESSSIPLNPEEMLQVDLALKQDKITFDLKGSSRARWKVGLLGSVKFWCHLNCRLKFHPLTGVYVNSPCTSRLCFYKNNVNYNHLAEIIQTFIGIYVL</sequence>
<evidence type="ECO:0000256" key="3">
    <source>
        <dbReference type="SAM" id="Phobius"/>
    </source>
</evidence>
<name>A0A7J6HTP0_CANSA</name>
<evidence type="ECO:0008006" key="6">
    <source>
        <dbReference type="Google" id="ProtNLM"/>
    </source>
</evidence>
<organism evidence="4 5">
    <name type="scientific">Cannabis sativa</name>
    <name type="common">Hemp</name>
    <name type="synonym">Marijuana</name>
    <dbReference type="NCBI Taxonomy" id="3483"/>
    <lineage>
        <taxon>Eukaryota</taxon>
        <taxon>Viridiplantae</taxon>
        <taxon>Streptophyta</taxon>
        <taxon>Embryophyta</taxon>
        <taxon>Tracheophyta</taxon>
        <taxon>Spermatophyta</taxon>
        <taxon>Magnoliopsida</taxon>
        <taxon>eudicotyledons</taxon>
        <taxon>Gunneridae</taxon>
        <taxon>Pentapetalae</taxon>
        <taxon>rosids</taxon>
        <taxon>fabids</taxon>
        <taxon>Rosales</taxon>
        <taxon>Cannabaceae</taxon>
        <taxon>Cannabis</taxon>
    </lineage>
</organism>
<keyword evidence="2 3" id="KW-0472">Membrane</keyword>
<comment type="subcellular location">
    <subcellularLocation>
        <location evidence="1">Membrane</location>
    </subcellularLocation>
</comment>
<evidence type="ECO:0000313" key="5">
    <source>
        <dbReference type="Proteomes" id="UP000583929"/>
    </source>
</evidence>
<evidence type="ECO:0000256" key="1">
    <source>
        <dbReference type="ARBA" id="ARBA00004370"/>
    </source>
</evidence>
<dbReference type="EMBL" id="JAATIQ010000024">
    <property type="protein sequence ID" value="KAF4398674.1"/>
    <property type="molecule type" value="Genomic_DNA"/>
</dbReference>
<dbReference type="GO" id="GO:0098542">
    <property type="term" value="P:defense response to other organism"/>
    <property type="evidence" value="ECO:0007669"/>
    <property type="project" value="InterPro"/>
</dbReference>
<dbReference type="GO" id="GO:0005886">
    <property type="term" value="C:plasma membrane"/>
    <property type="evidence" value="ECO:0007669"/>
    <property type="project" value="TreeGrafter"/>
</dbReference>
<keyword evidence="5" id="KW-1185">Reference proteome</keyword>
<dbReference type="Proteomes" id="UP000583929">
    <property type="component" value="Unassembled WGS sequence"/>
</dbReference>
<dbReference type="PANTHER" id="PTHR31234:SF66">
    <property type="entry name" value="LATE EMBRYOGENESIS ABUNDANT PROTEIN"/>
    <property type="match status" value="1"/>
</dbReference>
<gene>
    <name evidence="4" type="ORF">G4B88_017100</name>
</gene>
<keyword evidence="3" id="KW-0812">Transmembrane</keyword>
<comment type="caution">
    <text evidence="4">The sequence shown here is derived from an EMBL/GenBank/DDBJ whole genome shotgun (WGS) entry which is preliminary data.</text>
</comment>
<dbReference type="AlphaFoldDB" id="A0A7J6HTP0"/>
<feature type="transmembrane region" description="Helical" evidence="3">
    <location>
        <begin position="16"/>
        <end position="45"/>
    </location>
</feature>
<accession>A0A7J6HTP0</accession>
<keyword evidence="3" id="KW-1133">Transmembrane helix</keyword>
<reference evidence="4 5" key="1">
    <citation type="journal article" date="2020" name="bioRxiv">
        <title>Sequence and annotation of 42 cannabis genomes reveals extensive copy number variation in cannabinoid synthesis and pathogen resistance genes.</title>
        <authorList>
            <person name="Mckernan K.J."/>
            <person name="Helbert Y."/>
            <person name="Kane L.T."/>
            <person name="Ebling H."/>
            <person name="Zhang L."/>
            <person name="Liu B."/>
            <person name="Eaton Z."/>
            <person name="Mclaughlin S."/>
            <person name="Kingan S."/>
            <person name="Baybayan P."/>
            <person name="Concepcion G."/>
            <person name="Jordan M."/>
            <person name="Riva A."/>
            <person name="Barbazuk W."/>
            <person name="Harkins T."/>
        </authorList>
    </citation>
    <scope>NUCLEOTIDE SEQUENCE [LARGE SCALE GENOMIC DNA]</scope>
    <source>
        <strain evidence="5">cv. Jamaican Lion 4</strain>
        <tissue evidence="4">Leaf</tissue>
    </source>
</reference>
<protein>
    <recommendedName>
        <fullName evidence="6">Late embryogenesis abundant protein LEA-2 subgroup domain-containing protein</fullName>
    </recommendedName>
</protein>